<name>A0A2W2AFH5_9BACT</name>
<organism evidence="1 2">
    <name type="scientific">Taibaiella soli</name>
    <dbReference type="NCBI Taxonomy" id="1649169"/>
    <lineage>
        <taxon>Bacteria</taxon>
        <taxon>Pseudomonadati</taxon>
        <taxon>Bacteroidota</taxon>
        <taxon>Chitinophagia</taxon>
        <taxon>Chitinophagales</taxon>
        <taxon>Chitinophagaceae</taxon>
        <taxon>Taibaiella</taxon>
    </lineage>
</organism>
<gene>
    <name evidence="1" type="ORF">DN068_04315</name>
</gene>
<dbReference type="Proteomes" id="UP000248745">
    <property type="component" value="Unassembled WGS sequence"/>
</dbReference>
<protein>
    <submittedName>
        <fullName evidence="1">Uncharacterized protein</fullName>
    </submittedName>
</protein>
<evidence type="ECO:0000313" key="2">
    <source>
        <dbReference type="Proteomes" id="UP000248745"/>
    </source>
</evidence>
<accession>A0A2W2AFH5</accession>
<evidence type="ECO:0000313" key="1">
    <source>
        <dbReference type="EMBL" id="PZF74245.1"/>
    </source>
</evidence>
<sequence>MNTAVPENKQQIIINVLSNAKLSTDDEIIFYLQSKTKIHKDLITQIVVNERPMFLENDQHKIDFSKYF</sequence>
<dbReference type="RefSeq" id="WP_110997661.1">
    <property type="nucleotide sequence ID" value="NZ_QKTW01000006.1"/>
</dbReference>
<reference evidence="1 2" key="1">
    <citation type="submission" date="2018-06" db="EMBL/GenBank/DDBJ databases">
        <title>Mucibacter soli gen. nov., sp. nov., a new member of the family Chitinophagaceae producing mucin.</title>
        <authorList>
            <person name="Kim M.-K."/>
            <person name="Park S."/>
            <person name="Kim T.-S."/>
            <person name="Joung Y."/>
            <person name="Han J.-H."/>
            <person name="Kim S.B."/>
        </authorList>
    </citation>
    <scope>NUCLEOTIDE SEQUENCE [LARGE SCALE GENOMIC DNA]</scope>
    <source>
        <strain evidence="1 2">R1-15</strain>
    </source>
</reference>
<dbReference type="AlphaFoldDB" id="A0A2W2AFH5"/>
<comment type="caution">
    <text evidence="1">The sequence shown here is derived from an EMBL/GenBank/DDBJ whole genome shotgun (WGS) entry which is preliminary data.</text>
</comment>
<proteinExistence type="predicted"/>
<keyword evidence="2" id="KW-1185">Reference proteome</keyword>
<dbReference type="EMBL" id="QKTW01000006">
    <property type="protein sequence ID" value="PZF74245.1"/>
    <property type="molecule type" value="Genomic_DNA"/>
</dbReference>